<sequence length="320" mass="36108">MISNCTKDDTRKIHFLLTPDFSLFGLTSMLGPLRHANAASGLPLYEWELVSEFGGLIRSSDGIDIMTNVSIKEVEQCETLILCSGCHDPQTVSSPAVLGFIRQQSYFFGADIGCQDMGAYLAAAAGILDGHRATVHWENHESTQELFPNVEFVQELLVIDRKVFSCPGGLSGLDMMLYLIRIQHDQQLATLVADALIYTHKRGNTEPQRRSLQIRLDSRNKHLVEAVQLMELNIEEPLYISELTTHLGISGRELERLFKHNLQQTPKSFYRQIRLEKARNMLQQTTESVTAISVACGFVSLSHFTRCYQKQFSKSPSQER</sequence>
<dbReference type="GO" id="GO:0003700">
    <property type="term" value="F:DNA-binding transcription factor activity"/>
    <property type="evidence" value="ECO:0007669"/>
    <property type="project" value="InterPro"/>
</dbReference>
<evidence type="ECO:0000256" key="2">
    <source>
        <dbReference type="ARBA" id="ARBA00023125"/>
    </source>
</evidence>
<dbReference type="STRING" id="1122207.MUS1_02720"/>
<dbReference type="SMART" id="SM00342">
    <property type="entry name" value="HTH_ARAC"/>
    <property type="match status" value="1"/>
</dbReference>
<evidence type="ECO:0000256" key="3">
    <source>
        <dbReference type="ARBA" id="ARBA00023163"/>
    </source>
</evidence>
<dbReference type="Gene3D" id="3.40.50.880">
    <property type="match status" value="1"/>
</dbReference>
<accession>X7EBD4</accession>
<dbReference type="PROSITE" id="PS01124">
    <property type="entry name" value="HTH_ARAC_FAMILY_2"/>
    <property type="match status" value="1"/>
</dbReference>
<feature type="domain" description="HTH araC/xylS-type" evidence="4">
    <location>
        <begin position="224"/>
        <end position="320"/>
    </location>
</feature>
<protein>
    <submittedName>
        <fullName evidence="5">AraC family transcriptional regulator</fullName>
    </submittedName>
</protein>
<dbReference type="CDD" id="cd03136">
    <property type="entry name" value="GATase1_AraC_ArgR_like"/>
    <property type="match status" value="1"/>
</dbReference>
<dbReference type="AlphaFoldDB" id="X7EBD4"/>
<evidence type="ECO:0000256" key="1">
    <source>
        <dbReference type="ARBA" id="ARBA00023015"/>
    </source>
</evidence>
<evidence type="ECO:0000313" key="5">
    <source>
        <dbReference type="EMBL" id="ETX12521.1"/>
    </source>
</evidence>
<dbReference type="PANTHER" id="PTHR43130">
    <property type="entry name" value="ARAC-FAMILY TRANSCRIPTIONAL REGULATOR"/>
    <property type="match status" value="1"/>
</dbReference>
<proteinExistence type="predicted"/>
<comment type="caution">
    <text evidence="5">The sequence shown here is derived from an EMBL/GenBank/DDBJ whole genome shotgun (WGS) entry which is preliminary data.</text>
</comment>
<dbReference type="Gene3D" id="1.10.10.60">
    <property type="entry name" value="Homeodomain-like"/>
    <property type="match status" value="1"/>
</dbReference>
<keyword evidence="6" id="KW-1185">Reference proteome</keyword>
<dbReference type="PATRIC" id="fig|1122207.3.peg.559"/>
<name>X7EBD4_9GAMM</name>
<keyword evidence="3" id="KW-0804">Transcription</keyword>
<dbReference type="EMBL" id="JAMB01000001">
    <property type="protein sequence ID" value="ETX12521.1"/>
    <property type="molecule type" value="Genomic_DNA"/>
</dbReference>
<dbReference type="InterPro" id="IPR018060">
    <property type="entry name" value="HTH_AraC"/>
</dbReference>
<dbReference type="InterPro" id="IPR029062">
    <property type="entry name" value="Class_I_gatase-like"/>
</dbReference>
<reference evidence="5 6" key="1">
    <citation type="submission" date="2014-01" db="EMBL/GenBank/DDBJ databases">
        <title>Marinomonas ushuaiensis DSM 15871 Genome Sequencing.</title>
        <authorList>
            <person name="Lai Q."/>
            <person name="Shao Z.S."/>
        </authorList>
    </citation>
    <scope>NUCLEOTIDE SEQUENCE [LARGE SCALE GENOMIC DNA]</scope>
    <source>
        <strain evidence="5 6">DSM 15871</strain>
    </source>
</reference>
<evidence type="ECO:0000313" key="6">
    <source>
        <dbReference type="Proteomes" id="UP000054058"/>
    </source>
</evidence>
<organism evidence="5 6">
    <name type="scientific">Marinomonas ushuaiensis DSM 15871</name>
    <dbReference type="NCBI Taxonomy" id="1122207"/>
    <lineage>
        <taxon>Bacteria</taxon>
        <taxon>Pseudomonadati</taxon>
        <taxon>Pseudomonadota</taxon>
        <taxon>Gammaproteobacteria</taxon>
        <taxon>Oceanospirillales</taxon>
        <taxon>Oceanospirillaceae</taxon>
        <taxon>Marinomonas</taxon>
    </lineage>
</organism>
<evidence type="ECO:0000259" key="4">
    <source>
        <dbReference type="PROSITE" id="PS01124"/>
    </source>
</evidence>
<keyword evidence="1" id="KW-0805">Transcription regulation</keyword>
<dbReference type="InterPro" id="IPR009057">
    <property type="entry name" value="Homeodomain-like_sf"/>
</dbReference>
<dbReference type="Proteomes" id="UP000054058">
    <property type="component" value="Unassembled WGS sequence"/>
</dbReference>
<dbReference type="eggNOG" id="COG4977">
    <property type="taxonomic scope" value="Bacteria"/>
</dbReference>
<dbReference type="SUPFAM" id="SSF46689">
    <property type="entry name" value="Homeodomain-like"/>
    <property type="match status" value="2"/>
</dbReference>
<dbReference type="InterPro" id="IPR052158">
    <property type="entry name" value="INH-QAR"/>
</dbReference>
<dbReference type="SUPFAM" id="SSF52317">
    <property type="entry name" value="Class I glutamine amidotransferase-like"/>
    <property type="match status" value="1"/>
</dbReference>
<dbReference type="GO" id="GO:0043565">
    <property type="term" value="F:sequence-specific DNA binding"/>
    <property type="evidence" value="ECO:0007669"/>
    <property type="project" value="InterPro"/>
</dbReference>
<dbReference type="PANTHER" id="PTHR43130:SF3">
    <property type="entry name" value="HTH-TYPE TRANSCRIPTIONAL REGULATOR RV1931C"/>
    <property type="match status" value="1"/>
</dbReference>
<keyword evidence="2" id="KW-0238">DNA-binding</keyword>
<dbReference type="Pfam" id="PF12833">
    <property type="entry name" value="HTH_18"/>
    <property type="match status" value="1"/>
</dbReference>
<dbReference type="InterPro" id="IPR018062">
    <property type="entry name" value="HTH_AraC-typ_CS"/>
</dbReference>
<dbReference type="PROSITE" id="PS00041">
    <property type="entry name" value="HTH_ARAC_FAMILY_1"/>
    <property type="match status" value="1"/>
</dbReference>
<gene>
    <name evidence="5" type="ORF">MUS1_02720</name>
</gene>